<evidence type="ECO:0000259" key="3">
    <source>
        <dbReference type="Pfam" id="PF09346"/>
    </source>
</evidence>
<feature type="compositionally biased region" description="Basic and acidic residues" evidence="1">
    <location>
        <begin position="814"/>
        <end position="838"/>
    </location>
</feature>
<dbReference type="InterPro" id="IPR023799">
    <property type="entry name" value="RbfA_dom_sf"/>
</dbReference>
<comment type="caution">
    <text evidence="4">The sequence shown here is derived from an EMBL/GenBank/DDBJ whole genome shotgun (WGS) entry which is preliminary data.</text>
</comment>
<gene>
    <name evidence="4" type="ORF">AK812_SmicGene21997</name>
</gene>
<keyword evidence="2" id="KW-0472">Membrane</keyword>
<name>A0A1Q9DKW8_SYMMI</name>
<evidence type="ECO:0000313" key="5">
    <source>
        <dbReference type="Proteomes" id="UP000186817"/>
    </source>
</evidence>
<dbReference type="Pfam" id="PF09346">
    <property type="entry name" value="SMI1_KNR4"/>
    <property type="match status" value="1"/>
</dbReference>
<feature type="compositionally biased region" description="Low complexity" evidence="1">
    <location>
        <begin position="784"/>
        <end position="794"/>
    </location>
</feature>
<feature type="region of interest" description="Disordered" evidence="1">
    <location>
        <begin position="765"/>
        <end position="871"/>
    </location>
</feature>
<feature type="transmembrane region" description="Helical" evidence="2">
    <location>
        <begin position="696"/>
        <end position="721"/>
    </location>
</feature>
<evidence type="ECO:0000313" key="4">
    <source>
        <dbReference type="EMBL" id="OLP95825.1"/>
    </source>
</evidence>
<dbReference type="InterPro" id="IPR037883">
    <property type="entry name" value="Knr4/Smi1-like_sf"/>
</dbReference>
<protein>
    <recommendedName>
        <fullName evidence="3">Knr4/Smi1-like domain-containing protein</fullName>
    </recommendedName>
</protein>
<dbReference type="EMBL" id="LSRX01000489">
    <property type="protein sequence ID" value="OLP95825.1"/>
    <property type="molecule type" value="Genomic_DNA"/>
</dbReference>
<dbReference type="InterPro" id="IPR018958">
    <property type="entry name" value="Knr4/Smi1-like_dom"/>
</dbReference>
<feature type="region of interest" description="Disordered" evidence="1">
    <location>
        <begin position="608"/>
        <end position="627"/>
    </location>
</feature>
<keyword evidence="2" id="KW-1133">Transmembrane helix</keyword>
<dbReference type="SUPFAM" id="SSF160631">
    <property type="entry name" value="SMI1/KNR4-like"/>
    <property type="match status" value="1"/>
</dbReference>
<feature type="region of interest" description="Disordered" evidence="1">
    <location>
        <begin position="664"/>
        <end position="687"/>
    </location>
</feature>
<organism evidence="4 5">
    <name type="scientific">Symbiodinium microadriaticum</name>
    <name type="common">Dinoflagellate</name>
    <name type="synonym">Zooxanthella microadriatica</name>
    <dbReference type="NCBI Taxonomy" id="2951"/>
    <lineage>
        <taxon>Eukaryota</taxon>
        <taxon>Sar</taxon>
        <taxon>Alveolata</taxon>
        <taxon>Dinophyceae</taxon>
        <taxon>Suessiales</taxon>
        <taxon>Symbiodiniaceae</taxon>
        <taxon>Symbiodinium</taxon>
    </lineage>
</organism>
<dbReference type="SUPFAM" id="SSF89919">
    <property type="entry name" value="Ribosome-binding factor A, RbfA"/>
    <property type="match status" value="1"/>
</dbReference>
<feature type="transmembrane region" description="Helical" evidence="2">
    <location>
        <begin position="936"/>
        <end position="956"/>
    </location>
</feature>
<feature type="domain" description="Knr4/Smi1-like" evidence="3">
    <location>
        <begin position="463"/>
        <end position="598"/>
    </location>
</feature>
<sequence>MASRHLANLLRRGARGFSTRNFFQNINEQHLAKELAEIGRCGREGSEVESTLFDPKVRLRPHRRPSMAVAEAAARSASSEMDEADFQQSSRTKPWLHYESLRGATYPSGGTGPRWQDLTHAEAQRLQEMYMKKKMLDRKIRWLKLMELPNPEREAKRSLKLQQLKEAEEKRVPGGGDMYPVPFQDMHPGHSKLQRLEEGARLMELESRFRARIRQQKLQHAAIVKAQKPQVGELITDPIQRHVKRRLVRQREKIHEGVEATLHVNSSQIMHEHLKGAAVSIVRIRAKRPRSTQEIQYNLTSDHDPDWVQRQLNILAPKLRSQLAVNVNMGQTPNIKFVPYAKSQEVRRKYLWRFAKAIQNQIPVGGGEVKTKSRLLGDLIRARHLALHEARRRNALFTGTAACAVLVRICSCKVQMATPASRVRIIFAELHSARLRGTSSGVANSQIAGKARPSLLGDCFNAGAESEQIAAVEERLKLAFPAPLRALFALADGQKEETPGLLMVPKNKALKFLSLKECRDLSLYWRESSSQEAQQRWWKSSGYDPTWIPIGYAKKLHVSLCVSSRVGRVLRFASPDAPATFTGDAIHHLAEDLEEYLQDLADHHCSRAQPFGGGGKGPSDPEARRRAAAFSRRLKRRLHPVGRLSIAGRRARDCREWNDQELRRRSILTGEPTKEAPPSMGPSTPGKRRFERLRRLNLPIAAFCAAVTGMVPLGLMAFLLFSDVAEGPPAVSVPTAPQTLDSSFAGAAQLAELRLSVETLRQEVRRQVSHRPRHPPPLEGTRATTTTTTTTTTTIRGEPSHDHSAQSAGAGRHHGNEQKPEGRRGHDRHRPSGGDKHLQSQCATMHPTLLSAAPPAPGKEVKGASTKPPRSRLERLLESAAEMAESSTPMLAQALRLLAPVAAPLGDWVLVIGRGYITAFTWLYSVCSKTPYELQAATGLVLCFFGGTFVALFAAVEAFRKMGFQRLQGEVQYLIDQAALVEAASAADDLKDENADGIADVDQMDARQLLRQKLHVAMMSIQDPQRLEAAVSSLYAACLGALATLKLEFAQTVAYALAFAEMLKLPALRLLAPALCSLLGPGLQHWVETILEVLLKAVLILTVWLVAKAQGAVYACLRGGTMFGVAFLKILEERGVLRRLCNKPFDPHGSYLDEIVGFSMAALGFYWQLSSGFLVPWPMSWLLWPLTALETFLEDKERQGSCRGITSVDVGRGMRLEISRPH</sequence>
<accession>A0A1Q9DKW8</accession>
<dbReference type="OrthoDB" id="418445at2759"/>
<evidence type="ECO:0000256" key="2">
    <source>
        <dbReference type="SAM" id="Phobius"/>
    </source>
</evidence>
<reference evidence="4 5" key="1">
    <citation type="submission" date="2016-02" db="EMBL/GenBank/DDBJ databases">
        <title>Genome analysis of coral dinoflagellate symbionts highlights evolutionary adaptations to a symbiotic lifestyle.</title>
        <authorList>
            <person name="Aranda M."/>
            <person name="Li Y."/>
            <person name="Liew Y.J."/>
            <person name="Baumgarten S."/>
            <person name="Simakov O."/>
            <person name="Wilson M."/>
            <person name="Piel J."/>
            <person name="Ashoor H."/>
            <person name="Bougouffa S."/>
            <person name="Bajic V.B."/>
            <person name="Ryu T."/>
            <person name="Ravasi T."/>
            <person name="Bayer T."/>
            <person name="Micklem G."/>
            <person name="Kim H."/>
            <person name="Bhak J."/>
            <person name="Lajeunesse T.C."/>
            <person name="Voolstra C.R."/>
        </authorList>
    </citation>
    <scope>NUCLEOTIDE SEQUENCE [LARGE SCALE GENOMIC DNA]</scope>
    <source>
        <strain evidence="4 5">CCMP2467</strain>
    </source>
</reference>
<evidence type="ECO:0000256" key="1">
    <source>
        <dbReference type="SAM" id="MobiDB-lite"/>
    </source>
</evidence>
<proteinExistence type="predicted"/>
<dbReference type="Gene3D" id="3.30.300.20">
    <property type="match status" value="1"/>
</dbReference>
<keyword evidence="2" id="KW-0812">Transmembrane</keyword>
<keyword evidence="5" id="KW-1185">Reference proteome</keyword>
<dbReference type="AlphaFoldDB" id="A0A1Q9DKW8"/>
<dbReference type="InterPro" id="IPR015946">
    <property type="entry name" value="KH_dom-like_a/b"/>
</dbReference>
<dbReference type="Proteomes" id="UP000186817">
    <property type="component" value="Unassembled WGS sequence"/>
</dbReference>